<dbReference type="GO" id="GO:0008883">
    <property type="term" value="F:glutamyl-tRNA reductase activity"/>
    <property type="evidence" value="ECO:0007669"/>
    <property type="project" value="UniProtKB-EC"/>
</dbReference>
<feature type="non-terminal residue" evidence="10">
    <location>
        <position position="1"/>
    </location>
</feature>
<evidence type="ECO:0000256" key="3">
    <source>
        <dbReference type="ARBA" id="ARBA00012970"/>
    </source>
</evidence>
<dbReference type="GO" id="GO:0050661">
    <property type="term" value="F:NADP binding"/>
    <property type="evidence" value="ECO:0007669"/>
    <property type="project" value="InterPro"/>
</dbReference>
<evidence type="ECO:0000256" key="6">
    <source>
        <dbReference type="ARBA" id="ARBA00023244"/>
    </source>
</evidence>
<dbReference type="UniPathway" id="UPA00251">
    <property type="reaction ID" value="UER00316"/>
</dbReference>
<evidence type="ECO:0000259" key="8">
    <source>
        <dbReference type="Pfam" id="PF00745"/>
    </source>
</evidence>
<dbReference type="PANTHER" id="PTHR43013:SF1">
    <property type="entry name" value="GLUTAMYL-TRNA REDUCTASE"/>
    <property type="match status" value="1"/>
</dbReference>
<dbReference type="EC" id="1.2.1.70" evidence="3"/>
<feature type="domain" description="Quinate/shikimate 5-dehydrogenase/glutamyl-tRNA reductase" evidence="9">
    <location>
        <begin position="31"/>
        <end position="166"/>
    </location>
</feature>
<comment type="similarity">
    <text evidence="2">Belongs to the glutamyl-tRNA reductase family.</text>
</comment>
<dbReference type="Gene3D" id="3.40.50.720">
    <property type="entry name" value="NAD(P)-binding Rossmann-like Domain"/>
    <property type="match status" value="1"/>
</dbReference>
<dbReference type="Pfam" id="PF01488">
    <property type="entry name" value="Shikimate_DH"/>
    <property type="match status" value="1"/>
</dbReference>
<gene>
    <name evidence="10" type="ORF">METZ01_LOCUS502373</name>
</gene>
<dbReference type="Pfam" id="PF00745">
    <property type="entry name" value="GlutR_dimer"/>
    <property type="match status" value="1"/>
</dbReference>
<dbReference type="SUPFAM" id="SSF51735">
    <property type="entry name" value="NAD(P)-binding Rossmann-fold domains"/>
    <property type="match status" value="1"/>
</dbReference>
<dbReference type="InterPro" id="IPR036453">
    <property type="entry name" value="GluRdtase_dimer_dom_sf"/>
</dbReference>
<evidence type="ECO:0000256" key="7">
    <source>
        <dbReference type="ARBA" id="ARBA00047464"/>
    </source>
</evidence>
<proteinExistence type="inferred from homology"/>
<organism evidence="10">
    <name type="scientific">marine metagenome</name>
    <dbReference type="NCBI Taxonomy" id="408172"/>
    <lineage>
        <taxon>unclassified sequences</taxon>
        <taxon>metagenomes</taxon>
        <taxon>ecological metagenomes</taxon>
    </lineage>
</organism>
<evidence type="ECO:0000256" key="2">
    <source>
        <dbReference type="ARBA" id="ARBA00005916"/>
    </source>
</evidence>
<keyword evidence="4" id="KW-0521">NADP</keyword>
<dbReference type="InterPro" id="IPR015896">
    <property type="entry name" value="4pyrrol_synth_GluRdtase_dimer"/>
</dbReference>
<keyword evidence="5" id="KW-0560">Oxidoreductase</keyword>
<reference evidence="10" key="1">
    <citation type="submission" date="2018-05" db="EMBL/GenBank/DDBJ databases">
        <authorList>
            <person name="Lanie J.A."/>
            <person name="Ng W.-L."/>
            <person name="Kazmierczak K.M."/>
            <person name="Andrzejewski T.M."/>
            <person name="Davidsen T.M."/>
            <person name="Wayne K.J."/>
            <person name="Tettelin H."/>
            <person name="Glass J.I."/>
            <person name="Rusch D."/>
            <person name="Podicherti R."/>
            <person name="Tsui H.-C.T."/>
            <person name="Winkler M.E."/>
        </authorList>
    </citation>
    <scope>NUCLEOTIDE SEQUENCE</scope>
</reference>
<evidence type="ECO:0000256" key="4">
    <source>
        <dbReference type="ARBA" id="ARBA00022857"/>
    </source>
</evidence>
<name>A0A383DYV4_9ZZZZ</name>
<evidence type="ECO:0000256" key="1">
    <source>
        <dbReference type="ARBA" id="ARBA00005059"/>
    </source>
</evidence>
<comment type="catalytic activity">
    <reaction evidence="7">
        <text>(S)-4-amino-5-oxopentanoate + tRNA(Glu) + NADP(+) = L-glutamyl-tRNA(Glu) + NADPH + H(+)</text>
        <dbReference type="Rhea" id="RHEA:12344"/>
        <dbReference type="Rhea" id="RHEA-COMP:9663"/>
        <dbReference type="Rhea" id="RHEA-COMP:9680"/>
        <dbReference type="ChEBI" id="CHEBI:15378"/>
        <dbReference type="ChEBI" id="CHEBI:57501"/>
        <dbReference type="ChEBI" id="CHEBI:57783"/>
        <dbReference type="ChEBI" id="CHEBI:58349"/>
        <dbReference type="ChEBI" id="CHEBI:78442"/>
        <dbReference type="ChEBI" id="CHEBI:78520"/>
        <dbReference type="EC" id="1.2.1.70"/>
    </reaction>
</comment>
<sequence>FFQRALHVGKRARSETDIGRGRLSVATAAVELAGQIFDRLEDRRALLLGAGEMMELTAQYLVEANLTQFTVANRTVERAQDLASRFDGDALSLDDLEHRLTDADIVIASTAAPDFVITESAVRSAMSGRRGRPLFLIDIAVPRDIDPAIRDVDNVFLFDIDDLESVVAANRSEREDEILRVQSIVDEELNEFLHWFNSLSAAPLIKALRQRAADLQGDELGRWQGKLAHLSED</sequence>
<dbReference type="EMBL" id="UINC01221257">
    <property type="protein sequence ID" value="SVE49519.1"/>
    <property type="molecule type" value="Genomic_DNA"/>
</dbReference>
<dbReference type="NCBIfam" id="TIGR01035">
    <property type="entry name" value="hemA"/>
    <property type="match status" value="1"/>
</dbReference>
<dbReference type="PANTHER" id="PTHR43013">
    <property type="entry name" value="GLUTAMYL-TRNA REDUCTASE"/>
    <property type="match status" value="1"/>
</dbReference>
<dbReference type="InterPro" id="IPR006151">
    <property type="entry name" value="Shikm_DH/Glu-tRNA_Rdtase"/>
</dbReference>
<dbReference type="AlphaFoldDB" id="A0A383DYV4"/>
<dbReference type="FunFam" id="3.40.50.720:FF:000031">
    <property type="entry name" value="Glutamyl-tRNA reductase"/>
    <property type="match status" value="1"/>
</dbReference>
<evidence type="ECO:0000256" key="5">
    <source>
        <dbReference type="ARBA" id="ARBA00023002"/>
    </source>
</evidence>
<evidence type="ECO:0000313" key="10">
    <source>
        <dbReference type="EMBL" id="SVE49519.1"/>
    </source>
</evidence>
<evidence type="ECO:0000259" key="9">
    <source>
        <dbReference type="Pfam" id="PF01488"/>
    </source>
</evidence>
<feature type="non-terminal residue" evidence="10">
    <location>
        <position position="233"/>
    </location>
</feature>
<dbReference type="InterPro" id="IPR036291">
    <property type="entry name" value="NAD(P)-bd_dom_sf"/>
</dbReference>
<keyword evidence="6" id="KW-0627">Porphyrin biosynthesis</keyword>
<protein>
    <recommendedName>
        <fullName evidence="3">glutamyl-tRNA reductase</fullName>
        <ecNumber evidence="3">1.2.1.70</ecNumber>
    </recommendedName>
</protein>
<comment type="pathway">
    <text evidence="1">Porphyrin-containing compound metabolism; protoporphyrin-IX biosynthesis; 5-aminolevulinate from L-glutamyl-tRNA(Glu): step 1/2.</text>
</comment>
<feature type="domain" description="Tetrapyrrole biosynthesis glutamyl-tRNA reductase dimerisation" evidence="8">
    <location>
        <begin position="181"/>
        <end position="232"/>
    </location>
</feature>
<dbReference type="InterPro" id="IPR000343">
    <property type="entry name" value="4pyrrol_synth_GluRdtase"/>
</dbReference>
<dbReference type="SUPFAM" id="SSF69075">
    <property type="entry name" value="Glutamyl tRNA-reductase dimerization domain"/>
    <property type="match status" value="1"/>
</dbReference>
<dbReference type="GO" id="GO:0019353">
    <property type="term" value="P:protoporphyrinogen IX biosynthetic process from glutamate"/>
    <property type="evidence" value="ECO:0007669"/>
    <property type="project" value="TreeGrafter"/>
</dbReference>
<accession>A0A383DYV4</accession>